<comment type="caution">
    <text evidence="7">The sequence shown here is derived from an EMBL/GenBank/DDBJ whole genome shotgun (WGS) entry which is preliminary data.</text>
</comment>
<dbReference type="SUPFAM" id="SSF50952">
    <property type="entry name" value="Soluble quinoprotein glucose dehydrogenase"/>
    <property type="match status" value="1"/>
</dbReference>
<dbReference type="InterPro" id="IPR013427">
    <property type="entry name" value="Haem-bd_dom_put"/>
</dbReference>
<keyword evidence="8" id="KW-1185">Reference proteome</keyword>
<dbReference type="GO" id="GO:0020037">
    <property type="term" value="F:heme binding"/>
    <property type="evidence" value="ECO:0007669"/>
    <property type="project" value="InterPro"/>
</dbReference>
<reference evidence="7 8" key="1">
    <citation type="submission" date="2019-05" db="EMBL/GenBank/DDBJ databases">
        <authorList>
            <person name="Qu J.-H."/>
        </authorList>
    </citation>
    <scope>NUCLEOTIDE SEQUENCE [LARGE SCALE GENOMIC DNA]</scope>
    <source>
        <strain evidence="7 8">Z12</strain>
    </source>
</reference>
<organism evidence="7 8">
    <name type="scientific">Dyadobacter sediminis</name>
    <dbReference type="NCBI Taxonomy" id="1493691"/>
    <lineage>
        <taxon>Bacteria</taxon>
        <taxon>Pseudomonadati</taxon>
        <taxon>Bacteroidota</taxon>
        <taxon>Cytophagia</taxon>
        <taxon>Cytophagales</taxon>
        <taxon>Spirosomataceae</taxon>
        <taxon>Dyadobacter</taxon>
    </lineage>
</organism>
<dbReference type="GO" id="GO:0009055">
    <property type="term" value="F:electron transfer activity"/>
    <property type="evidence" value="ECO:0007669"/>
    <property type="project" value="InterPro"/>
</dbReference>
<feature type="domain" description="Cytochrome c" evidence="6">
    <location>
        <begin position="919"/>
        <end position="1052"/>
    </location>
</feature>
<dbReference type="PROSITE" id="PS51007">
    <property type="entry name" value="CYTC"/>
    <property type="match status" value="1"/>
</dbReference>
<dbReference type="RefSeq" id="WP_138279517.1">
    <property type="nucleotide sequence ID" value="NZ_BMGE01000001.1"/>
</dbReference>
<evidence type="ECO:0000256" key="4">
    <source>
        <dbReference type="PROSITE-ProRule" id="PRU00433"/>
    </source>
</evidence>
<dbReference type="InterPro" id="IPR011042">
    <property type="entry name" value="6-blade_b-propeller_TolB-like"/>
</dbReference>
<dbReference type="Pfam" id="PF23500">
    <property type="entry name" value="DUF7133"/>
    <property type="match status" value="1"/>
</dbReference>
<evidence type="ECO:0000256" key="2">
    <source>
        <dbReference type="ARBA" id="ARBA00022723"/>
    </source>
</evidence>
<name>A0A5R9KHX9_9BACT</name>
<accession>A0A5R9KHX9</accession>
<dbReference type="InterPro" id="IPR013428">
    <property type="entry name" value="Membrane-bound_put_N"/>
</dbReference>
<evidence type="ECO:0000313" key="7">
    <source>
        <dbReference type="EMBL" id="TLU95823.1"/>
    </source>
</evidence>
<evidence type="ECO:0000256" key="3">
    <source>
        <dbReference type="ARBA" id="ARBA00023004"/>
    </source>
</evidence>
<dbReference type="Proteomes" id="UP000309788">
    <property type="component" value="Unassembled WGS sequence"/>
</dbReference>
<dbReference type="NCBIfam" id="TIGR02604">
    <property type="entry name" value="Piru_Ver_Nterm"/>
    <property type="match status" value="1"/>
</dbReference>
<gene>
    <name evidence="7" type="ORF">FEM55_01285</name>
</gene>
<dbReference type="InterPro" id="IPR055557">
    <property type="entry name" value="DUF7133"/>
</dbReference>
<dbReference type="InterPro" id="IPR009056">
    <property type="entry name" value="Cyt_c-like_dom"/>
</dbReference>
<dbReference type="InterPro" id="IPR011041">
    <property type="entry name" value="Quinoprot_gluc/sorb_DH_b-prop"/>
</dbReference>
<dbReference type="SUPFAM" id="SSF48371">
    <property type="entry name" value="ARM repeat"/>
    <property type="match status" value="1"/>
</dbReference>
<proteinExistence type="predicted"/>
<sequence length="1052" mass="117107">MKANEKRNVISVCIAILIAAGLPFSRVAFAQNKDKTQSVRTKAYTPEEELAGFKVAEGFVIELVASERDSVIHPIDLTFDDAGRLWTQTARMYPLDPVADIQWDDLLKLMDDQEAQKNHPAFKRVLDLYQGKTKGLDKVIVISDLYRKMPARTKIWADGLTIPMSILPYKNGAYVVQGSELFLLNDTNQDDKADQRVPLFTGFGYTDTHTMAHVLVRAPGDWIHFSHGALNKGEVSSYKNDSKLKIDYSKIARFSLDGRKMEIVSAGLNNIWGFQLRGNGQWYGSEANDLGYSIVPMEPGTAYPGIGNERIRFYQPFMPELHDFRVGGTGISGVAFADDISGSFPDEYKNVAFLANPITSSINAVHVIRNADGTVSSRHLPDLLTSEDDWFRPVNMEFGPDGCLYIADWYNKIVSHNELPTTHPDRDKTHGRIWRIRPISQKPRTIPDLYKIKTEELASHLKSPSVWEKRAAWHQITDRPASETRALAPQLAALAADESLDEITRIHALWSLEGIKHFDEKWMASLLNSPLHDLRREAVRSLNSFSLTSAQIAAEVERLMNDSNPAVRSQVLRTLHDAGTADQSTIGLLVRACKPEIPGNKMGGSYERKFERFLARKALEQYAGELQTFIDMPIAADIPAVNLLWAVQALPTEQKEAAFLRFWPEADMRTLNESTFVSISKMLHNREIYNIVKPVVEDTAHAKAYVSFALQNQAEIQSPELAGLLYTPVRTLLKSASQKDAEIGLDAIGRFKIKNTGDAVIALIDDQKPDHTLQLVMKALDTDPKENQETFLKMVGNRKMSFDVRAAALSSLLKADREAGRQASLQWIPELDADEKKELASMLSSSGDGAALLVQVHEKKLMDLSAFDLSTAERIVNADKKDRRGLVIMESVKKREEVKKKEFNGKLARYMAVAKRNDGDAERGKVLFQTCLMCHQVGKSGQGIAPALDGSASRGHEALLTAILDPDAAVESGYAVFRVTRKDGSTVEGYLVNRDERGTTIAFMGGSKVFVEAANIRSQGFLGGRSFMVKGLMDGYSDKQVADLLAYIQTLK</sequence>
<dbReference type="InterPro" id="IPR036909">
    <property type="entry name" value="Cyt_c-like_dom_sf"/>
</dbReference>
<keyword evidence="5" id="KW-0732">Signal</keyword>
<dbReference type="InterPro" id="IPR011989">
    <property type="entry name" value="ARM-like"/>
</dbReference>
<dbReference type="NCBIfam" id="TIGR02603">
    <property type="entry name" value="CxxCH_TIGR02603"/>
    <property type="match status" value="1"/>
</dbReference>
<evidence type="ECO:0000256" key="5">
    <source>
        <dbReference type="SAM" id="SignalP"/>
    </source>
</evidence>
<dbReference type="OrthoDB" id="9808161at2"/>
<dbReference type="InterPro" id="IPR016024">
    <property type="entry name" value="ARM-type_fold"/>
</dbReference>
<evidence type="ECO:0000259" key="6">
    <source>
        <dbReference type="PROSITE" id="PS51007"/>
    </source>
</evidence>
<dbReference type="GO" id="GO:0046872">
    <property type="term" value="F:metal ion binding"/>
    <property type="evidence" value="ECO:0007669"/>
    <property type="project" value="UniProtKB-KW"/>
</dbReference>
<dbReference type="Gene3D" id="1.10.760.10">
    <property type="entry name" value="Cytochrome c-like domain"/>
    <property type="match status" value="1"/>
</dbReference>
<feature type="signal peptide" evidence="5">
    <location>
        <begin position="1"/>
        <end position="30"/>
    </location>
</feature>
<keyword evidence="1 4" id="KW-0349">Heme</keyword>
<feature type="chain" id="PRO_5024273668" evidence="5">
    <location>
        <begin position="31"/>
        <end position="1052"/>
    </location>
</feature>
<dbReference type="EMBL" id="VCEI01000011">
    <property type="protein sequence ID" value="TLU95823.1"/>
    <property type="molecule type" value="Genomic_DNA"/>
</dbReference>
<evidence type="ECO:0000256" key="1">
    <source>
        <dbReference type="ARBA" id="ARBA00022617"/>
    </source>
</evidence>
<dbReference type="PANTHER" id="PTHR33546">
    <property type="entry name" value="LARGE, MULTIFUNCTIONAL SECRETED PROTEIN-RELATED"/>
    <property type="match status" value="1"/>
</dbReference>
<dbReference type="SUPFAM" id="SSF46626">
    <property type="entry name" value="Cytochrome c"/>
    <property type="match status" value="1"/>
</dbReference>
<dbReference type="PANTHER" id="PTHR33546:SF1">
    <property type="entry name" value="LARGE, MULTIFUNCTIONAL SECRETED PROTEIN"/>
    <property type="match status" value="1"/>
</dbReference>
<keyword evidence="2 4" id="KW-0479">Metal-binding</keyword>
<keyword evidence="3 4" id="KW-0408">Iron</keyword>
<protein>
    <submittedName>
        <fullName evidence="7">C-type cytochrome</fullName>
    </submittedName>
</protein>
<evidence type="ECO:0000313" key="8">
    <source>
        <dbReference type="Proteomes" id="UP000309788"/>
    </source>
</evidence>
<dbReference type="Gene3D" id="1.25.10.10">
    <property type="entry name" value="Leucine-rich Repeat Variant"/>
    <property type="match status" value="1"/>
</dbReference>
<dbReference type="Pfam" id="PF00034">
    <property type="entry name" value="Cytochrom_C"/>
    <property type="match status" value="1"/>
</dbReference>
<dbReference type="AlphaFoldDB" id="A0A5R9KHX9"/>
<dbReference type="Gene3D" id="2.120.10.30">
    <property type="entry name" value="TolB, C-terminal domain"/>
    <property type="match status" value="1"/>
</dbReference>